<evidence type="ECO:0000256" key="9">
    <source>
        <dbReference type="ARBA" id="ARBA00041273"/>
    </source>
</evidence>
<evidence type="ECO:0000256" key="10">
    <source>
        <dbReference type="SAM" id="Coils"/>
    </source>
</evidence>
<comment type="subcellular location">
    <subcellularLocation>
        <location evidence="2">Cytoplasm</location>
    </subcellularLocation>
    <subcellularLocation>
        <location evidence="1">Endomembrane system</location>
        <topology evidence="1">Peripheral membrane protein</topology>
    </subcellularLocation>
</comment>
<feature type="domain" description="PX" evidence="11">
    <location>
        <begin position="7"/>
        <end position="46"/>
    </location>
</feature>
<protein>
    <recommendedName>
        <fullName evidence="8">Sorting nexin-4</fullName>
    </recommendedName>
    <alternativeName>
        <fullName evidence="9">Autophagy-related protein 24</fullName>
    </alternativeName>
</protein>
<dbReference type="SUPFAM" id="SSF64268">
    <property type="entry name" value="PX domain"/>
    <property type="match status" value="1"/>
</dbReference>
<evidence type="ECO:0000256" key="7">
    <source>
        <dbReference type="ARBA" id="ARBA00023136"/>
    </source>
</evidence>
<comment type="caution">
    <text evidence="13">The sequence shown here is derived from an EMBL/GenBank/DDBJ whole genome shotgun (WGS) entry which is preliminary data.</text>
</comment>
<evidence type="ECO:0000256" key="2">
    <source>
        <dbReference type="ARBA" id="ARBA00004496"/>
    </source>
</evidence>
<dbReference type="Pfam" id="PF09325">
    <property type="entry name" value="Vps5"/>
    <property type="match status" value="1"/>
</dbReference>
<evidence type="ECO:0000256" key="5">
    <source>
        <dbReference type="ARBA" id="ARBA00022490"/>
    </source>
</evidence>
<dbReference type="Pfam" id="PF00787">
    <property type="entry name" value="PX"/>
    <property type="match status" value="1"/>
</dbReference>
<feature type="coiled-coil region" evidence="10">
    <location>
        <begin position="250"/>
        <end position="277"/>
    </location>
</feature>
<dbReference type="InterPro" id="IPR027267">
    <property type="entry name" value="AH/BAR_dom_sf"/>
</dbReference>
<dbReference type="GO" id="GO:0015031">
    <property type="term" value="P:protein transport"/>
    <property type="evidence" value="ECO:0007669"/>
    <property type="project" value="TreeGrafter"/>
</dbReference>
<dbReference type="PANTHER" id="PTHR45949:SF2">
    <property type="entry name" value="SORTING NEXIN-4"/>
    <property type="match status" value="1"/>
</dbReference>
<evidence type="ECO:0000313" key="14">
    <source>
        <dbReference type="Proteomes" id="UP001210925"/>
    </source>
</evidence>
<dbReference type="GO" id="GO:0005769">
    <property type="term" value="C:early endosome"/>
    <property type="evidence" value="ECO:0007669"/>
    <property type="project" value="TreeGrafter"/>
</dbReference>
<evidence type="ECO:0000256" key="3">
    <source>
        <dbReference type="ARBA" id="ARBA00010883"/>
    </source>
</evidence>
<accession>A0AAD5Y450</accession>
<reference evidence="13" key="1">
    <citation type="submission" date="2020-05" db="EMBL/GenBank/DDBJ databases">
        <title>Phylogenomic resolution of chytrid fungi.</title>
        <authorList>
            <person name="Stajich J.E."/>
            <person name="Amses K."/>
            <person name="Simmons R."/>
            <person name="Seto K."/>
            <person name="Myers J."/>
            <person name="Bonds A."/>
            <person name="Quandt C.A."/>
            <person name="Barry K."/>
            <person name="Liu P."/>
            <person name="Grigoriev I."/>
            <person name="Longcore J.E."/>
            <person name="James T.Y."/>
        </authorList>
    </citation>
    <scope>NUCLEOTIDE SEQUENCE</scope>
    <source>
        <strain evidence="13">PLAUS21</strain>
    </source>
</reference>
<dbReference type="Gene3D" id="1.20.1270.60">
    <property type="entry name" value="Arfaptin homology (AH) domain/BAR domain"/>
    <property type="match status" value="1"/>
</dbReference>
<dbReference type="PANTHER" id="PTHR45949">
    <property type="entry name" value="SORTING NEXIN-4"/>
    <property type="match status" value="1"/>
</dbReference>
<organism evidence="13 14">
    <name type="scientific">Boothiomyces macroporosus</name>
    <dbReference type="NCBI Taxonomy" id="261099"/>
    <lineage>
        <taxon>Eukaryota</taxon>
        <taxon>Fungi</taxon>
        <taxon>Fungi incertae sedis</taxon>
        <taxon>Chytridiomycota</taxon>
        <taxon>Chytridiomycota incertae sedis</taxon>
        <taxon>Chytridiomycetes</taxon>
        <taxon>Rhizophydiales</taxon>
        <taxon>Terramycetaceae</taxon>
        <taxon>Boothiomyces</taxon>
    </lineage>
</organism>
<keyword evidence="14" id="KW-1185">Reference proteome</keyword>
<dbReference type="AlphaFoldDB" id="A0AAD5Y450"/>
<dbReference type="InterPro" id="IPR036871">
    <property type="entry name" value="PX_dom_sf"/>
</dbReference>
<evidence type="ECO:0000256" key="1">
    <source>
        <dbReference type="ARBA" id="ARBA00004184"/>
    </source>
</evidence>
<keyword evidence="10" id="KW-0175">Coiled coil</keyword>
<proteinExistence type="inferred from homology"/>
<comment type="similarity">
    <text evidence="3">Belongs to the sorting nexin family.</text>
</comment>
<dbReference type="GO" id="GO:0000422">
    <property type="term" value="P:autophagy of mitochondrion"/>
    <property type="evidence" value="ECO:0007669"/>
    <property type="project" value="TreeGrafter"/>
</dbReference>
<dbReference type="SUPFAM" id="SSF103657">
    <property type="entry name" value="BAR/IMD domain-like"/>
    <property type="match status" value="1"/>
</dbReference>
<dbReference type="EMBL" id="JADGKB010000230">
    <property type="protein sequence ID" value="KAJ3250712.1"/>
    <property type="molecule type" value="Genomic_DNA"/>
</dbReference>
<evidence type="ECO:0000313" key="13">
    <source>
        <dbReference type="EMBL" id="KAJ3250712.1"/>
    </source>
</evidence>
<keyword evidence="6" id="KW-0446">Lipid-binding</keyword>
<evidence type="ECO:0000256" key="4">
    <source>
        <dbReference type="ARBA" id="ARBA00022448"/>
    </source>
</evidence>
<gene>
    <name evidence="13" type="primary">SNX4</name>
    <name evidence="13" type="ORF">HK103_003266</name>
</gene>
<evidence type="ECO:0000259" key="11">
    <source>
        <dbReference type="Pfam" id="PF00787"/>
    </source>
</evidence>
<evidence type="ECO:0000256" key="8">
    <source>
        <dbReference type="ARBA" id="ARBA00040748"/>
    </source>
</evidence>
<dbReference type="InterPro" id="IPR001683">
    <property type="entry name" value="PX_dom"/>
</dbReference>
<dbReference type="GO" id="GO:0032456">
    <property type="term" value="P:endocytic recycling"/>
    <property type="evidence" value="ECO:0007669"/>
    <property type="project" value="TreeGrafter"/>
</dbReference>
<feature type="domain" description="Sorting nexin/Vps5-like C-terminal" evidence="12">
    <location>
        <begin position="68"/>
        <end position="223"/>
    </location>
</feature>
<dbReference type="Proteomes" id="UP001210925">
    <property type="component" value="Unassembled WGS sequence"/>
</dbReference>
<sequence length="335" mass="38448">MEYVTGDRFSPEFLEKRRASLQLFIDRINRHSILSTSPYYQKFLQADQMVLVSSSDHQAIGDTVRDSNVFDNIGEVFINAFTKVKTPDDKYVEMKEGIDKFENNLVNIEKIHVKMLKTQTELGHEFQLLGGAIESLGKMETQITEPLNEFGQGLLTYAQLFKDKVTAEDLDYCTGIHEFIAYCEAAKETLKLRDQKQVDFEELTRFLNANSSERDRTMSTGKSPGISGFFKDKINDFKGVDPEKARQERLSKLDAKIDDLKTAVNQSEETAQKFSTQVTQEFELFNNVKLYDFKELFRSYTDTQLAFHEKGAQFWESMLNVVDGIQIAPSPVIQE</sequence>
<dbReference type="GO" id="GO:0035091">
    <property type="term" value="F:phosphatidylinositol binding"/>
    <property type="evidence" value="ECO:0007669"/>
    <property type="project" value="InterPro"/>
</dbReference>
<evidence type="ECO:0000259" key="12">
    <source>
        <dbReference type="Pfam" id="PF09325"/>
    </source>
</evidence>
<keyword evidence="4" id="KW-0813">Transport</keyword>
<evidence type="ECO:0000256" key="6">
    <source>
        <dbReference type="ARBA" id="ARBA00023121"/>
    </source>
</evidence>
<keyword evidence="7" id="KW-0472">Membrane</keyword>
<dbReference type="Gene3D" id="3.30.1520.10">
    <property type="entry name" value="Phox-like domain"/>
    <property type="match status" value="1"/>
</dbReference>
<dbReference type="GO" id="GO:0000407">
    <property type="term" value="C:phagophore assembly site"/>
    <property type="evidence" value="ECO:0007669"/>
    <property type="project" value="TreeGrafter"/>
</dbReference>
<name>A0AAD5Y450_9FUNG</name>
<keyword evidence="5" id="KW-0963">Cytoplasm</keyword>
<dbReference type="InterPro" id="IPR015404">
    <property type="entry name" value="Vps5_C"/>
</dbReference>
<dbReference type="GO" id="GO:0034727">
    <property type="term" value="P:piecemeal microautophagy of the nucleus"/>
    <property type="evidence" value="ECO:0007669"/>
    <property type="project" value="TreeGrafter"/>
</dbReference>
<dbReference type="GO" id="GO:0061709">
    <property type="term" value="P:reticulophagy"/>
    <property type="evidence" value="ECO:0007669"/>
    <property type="project" value="TreeGrafter"/>
</dbReference>